<proteinExistence type="predicted"/>
<protein>
    <submittedName>
        <fullName evidence="1">Uncharacterized protein</fullName>
    </submittedName>
</protein>
<dbReference type="RefSeq" id="WP_377413008.1">
    <property type="nucleotide sequence ID" value="NZ_JBHSRS010000017.1"/>
</dbReference>
<sequence>MNYPATPWAFTNTSSRIRAFCRYIFEAGDSLGWHFGKYANNESEAISASTV</sequence>
<organism evidence="1 2">
    <name type="scientific">Polaromonas aquatica</name>
    <dbReference type="NCBI Taxonomy" id="332657"/>
    <lineage>
        <taxon>Bacteria</taxon>
        <taxon>Pseudomonadati</taxon>
        <taxon>Pseudomonadota</taxon>
        <taxon>Betaproteobacteria</taxon>
        <taxon>Burkholderiales</taxon>
        <taxon>Comamonadaceae</taxon>
        <taxon>Polaromonas</taxon>
    </lineage>
</organism>
<evidence type="ECO:0000313" key="2">
    <source>
        <dbReference type="Proteomes" id="UP001596270"/>
    </source>
</evidence>
<name>A0ABW1TVE5_9BURK</name>
<accession>A0ABW1TVE5</accession>
<reference evidence="2" key="1">
    <citation type="journal article" date="2019" name="Int. J. Syst. Evol. Microbiol.">
        <title>The Global Catalogue of Microorganisms (GCM) 10K type strain sequencing project: providing services to taxonomists for standard genome sequencing and annotation.</title>
        <authorList>
            <consortium name="The Broad Institute Genomics Platform"/>
            <consortium name="The Broad Institute Genome Sequencing Center for Infectious Disease"/>
            <person name="Wu L."/>
            <person name="Ma J."/>
        </authorList>
    </citation>
    <scope>NUCLEOTIDE SEQUENCE [LARGE SCALE GENOMIC DNA]</scope>
    <source>
        <strain evidence="2">CCUG 39402</strain>
    </source>
</reference>
<gene>
    <name evidence="1" type="ORF">ACFQND_08190</name>
</gene>
<comment type="caution">
    <text evidence="1">The sequence shown here is derived from an EMBL/GenBank/DDBJ whole genome shotgun (WGS) entry which is preliminary data.</text>
</comment>
<dbReference type="EMBL" id="JBHSRS010000017">
    <property type="protein sequence ID" value="MFC6281205.1"/>
    <property type="molecule type" value="Genomic_DNA"/>
</dbReference>
<dbReference type="Proteomes" id="UP001596270">
    <property type="component" value="Unassembled WGS sequence"/>
</dbReference>
<keyword evidence="2" id="KW-1185">Reference proteome</keyword>
<evidence type="ECO:0000313" key="1">
    <source>
        <dbReference type="EMBL" id="MFC6281205.1"/>
    </source>
</evidence>